<name>A0ABD0WTK9_UMBPY</name>
<evidence type="ECO:0000256" key="1">
    <source>
        <dbReference type="ARBA" id="ARBA00004123"/>
    </source>
</evidence>
<feature type="domain" description="AXH" evidence="8">
    <location>
        <begin position="278"/>
        <end position="409"/>
    </location>
</feature>
<dbReference type="Pfam" id="PF08517">
    <property type="entry name" value="AXH"/>
    <property type="match status" value="1"/>
</dbReference>
<dbReference type="Proteomes" id="UP001557470">
    <property type="component" value="Unassembled WGS sequence"/>
</dbReference>
<dbReference type="GO" id="GO:0003677">
    <property type="term" value="F:DNA binding"/>
    <property type="evidence" value="ECO:0007669"/>
    <property type="project" value="UniProtKB-KW"/>
</dbReference>
<evidence type="ECO:0000313" key="10">
    <source>
        <dbReference type="Proteomes" id="UP001557470"/>
    </source>
</evidence>
<accession>A0ABD0WTK9</accession>
<reference evidence="9 10" key="1">
    <citation type="submission" date="2024-06" db="EMBL/GenBank/DDBJ databases">
        <authorList>
            <person name="Pan Q."/>
            <person name="Wen M."/>
            <person name="Jouanno E."/>
            <person name="Zahm M."/>
            <person name="Klopp C."/>
            <person name="Cabau C."/>
            <person name="Louis A."/>
            <person name="Berthelot C."/>
            <person name="Parey E."/>
            <person name="Roest Crollius H."/>
            <person name="Montfort J."/>
            <person name="Robinson-Rechavi M."/>
            <person name="Bouchez O."/>
            <person name="Lampietro C."/>
            <person name="Lopez Roques C."/>
            <person name="Donnadieu C."/>
            <person name="Postlethwait J."/>
            <person name="Bobe J."/>
            <person name="Verreycken H."/>
            <person name="Guiguen Y."/>
        </authorList>
    </citation>
    <scope>NUCLEOTIDE SEQUENCE [LARGE SCALE GENOMIC DNA]</scope>
    <source>
        <strain evidence="9">Up_M1</strain>
        <tissue evidence="9">Testis</tissue>
    </source>
</reference>
<feature type="compositionally biased region" description="Polar residues" evidence="7">
    <location>
        <begin position="409"/>
        <end position="419"/>
    </location>
</feature>
<keyword evidence="2" id="KW-0678">Repressor</keyword>
<dbReference type="InterPro" id="IPR003652">
    <property type="entry name" value="Ataxin_AXH_dom"/>
</dbReference>
<comment type="subcellular location">
    <subcellularLocation>
        <location evidence="1">Nucleus</location>
    </subcellularLocation>
</comment>
<evidence type="ECO:0000256" key="7">
    <source>
        <dbReference type="SAM" id="MobiDB-lite"/>
    </source>
</evidence>
<dbReference type="InterPro" id="IPR043404">
    <property type="entry name" value="ATAXIN1-like"/>
</dbReference>
<feature type="region of interest" description="Disordered" evidence="7">
    <location>
        <begin position="229"/>
        <end position="264"/>
    </location>
</feature>
<sequence>MSTTPSPDLGSGRESLPPKKRDPRPSLPEQPPTGTFKVPFPYKSHNVVRPFSSSHSDLFPPIPASVPPLYQPWTQSATTTTPARANTYHPSPSRDCSGWPEWREYYYRGWAAVPSGWDIPYVLHDRHTQPSDPSRYPSICRNTAQPAEAPSGLDGEYRCHFNKTVGQKLGPHTAHHSNGRQRGPYMRKGKLGGHKPRPSSGTDPAPPNNVLTQTIYRERHQHIERVCTHQSKANRYPPLGQRPPEVPAQPPTRPSSSSDQSKEQYWTVTDTVGVSPPRSSSPLPWLLPHFAAGSLIELRDGRLRRVEDLQAEDFLIGAEACPELRLSSCTVQSISPSSAPTLSRLLVLLHEEHSQEYLDVYMEYPFFVRGRGWSSCHPQGTARLCGLRCHQLSVGDVCLALIPTSPSNPVLAQPQGQDTQARREHEWPNSLQSSCPQPAVSLAPERPAEGPRTGLDSVRKRRWSAPELRGPGINCPY</sequence>
<feature type="compositionally biased region" description="Pro residues" evidence="7">
    <location>
        <begin position="240"/>
        <end position="253"/>
    </location>
</feature>
<dbReference type="SUPFAM" id="SSF102031">
    <property type="entry name" value="AXH domain"/>
    <property type="match status" value="1"/>
</dbReference>
<dbReference type="PANTHER" id="PTHR13392">
    <property type="entry name" value="ATAXIN 1"/>
    <property type="match status" value="1"/>
</dbReference>
<evidence type="ECO:0000256" key="2">
    <source>
        <dbReference type="ARBA" id="ARBA00022491"/>
    </source>
</evidence>
<keyword evidence="6" id="KW-0539">Nucleus</keyword>
<proteinExistence type="predicted"/>
<evidence type="ECO:0000313" key="9">
    <source>
        <dbReference type="EMBL" id="KAL0978583.1"/>
    </source>
</evidence>
<feature type="region of interest" description="Disordered" evidence="7">
    <location>
        <begin position="167"/>
        <end position="210"/>
    </location>
</feature>
<gene>
    <name evidence="9" type="ORF">UPYG_G00172520</name>
</gene>
<evidence type="ECO:0000256" key="5">
    <source>
        <dbReference type="ARBA" id="ARBA00023163"/>
    </source>
</evidence>
<keyword evidence="5" id="KW-0804">Transcription</keyword>
<evidence type="ECO:0000256" key="3">
    <source>
        <dbReference type="ARBA" id="ARBA00023015"/>
    </source>
</evidence>
<dbReference type="PROSITE" id="PS51148">
    <property type="entry name" value="AXH"/>
    <property type="match status" value="1"/>
</dbReference>
<feature type="region of interest" description="Disordered" evidence="7">
    <location>
        <begin position="409"/>
        <end position="477"/>
    </location>
</feature>
<dbReference type="PANTHER" id="PTHR13392:SF14">
    <property type="entry name" value="ATAXIN-1-LIKE"/>
    <property type="match status" value="1"/>
</dbReference>
<dbReference type="AlphaFoldDB" id="A0ABD0WTK9"/>
<evidence type="ECO:0000259" key="8">
    <source>
        <dbReference type="PROSITE" id="PS51148"/>
    </source>
</evidence>
<keyword evidence="3" id="KW-0805">Transcription regulation</keyword>
<dbReference type="EMBL" id="JAGEUA010000005">
    <property type="protein sequence ID" value="KAL0978583.1"/>
    <property type="molecule type" value="Genomic_DNA"/>
</dbReference>
<organism evidence="9 10">
    <name type="scientific">Umbra pygmaea</name>
    <name type="common">Eastern mudminnow</name>
    <dbReference type="NCBI Taxonomy" id="75934"/>
    <lineage>
        <taxon>Eukaryota</taxon>
        <taxon>Metazoa</taxon>
        <taxon>Chordata</taxon>
        <taxon>Craniata</taxon>
        <taxon>Vertebrata</taxon>
        <taxon>Euteleostomi</taxon>
        <taxon>Actinopterygii</taxon>
        <taxon>Neopterygii</taxon>
        <taxon>Teleostei</taxon>
        <taxon>Protacanthopterygii</taxon>
        <taxon>Esociformes</taxon>
        <taxon>Umbridae</taxon>
        <taxon>Umbra</taxon>
    </lineage>
</organism>
<feature type="region of interest" description="Disordered" evidence="7">
    <location>
        <begin position="1"/>
        <end position="40"/>
    </location>
</feature>
<feature type="compositionally biased region" description="Polar residues" evidence="7">
    <location>
        <begin position="254"/>
        <end position="264"/>
    </location>
</feature>
<evidence type="ECO:0000256" key="4">
    <source>
        <dbReference type="ARBA" id="ARBA00023125"/>
    </source>
</evidence>
<comment type="caution">
    <text evidence="9">The sequence shown here is derived from an EMBL/GenBank/DDBJ whole genome shotgun (WGS) entry which is preliminary data.</text>
</comment>
<feature type="compositionally biased region" description="Basic residues" evidence="7">
    <location>
        <begin position="173"/>
        <end position="197"/>
    </location>
</feature>
<protein>
    <recommendedName>
        <fullName evidence="8">AXH domain-containing protein</fullName>
    </recommendedName>
</protein>
<dbReference type="InterPro" id="IPR036096">
    <property type="entry name" value="Ataxin_AXH_dom_sf"/>
</dbReference>
<keyword evidence="10" id="KW-1185">Reference proteome</keyword>
<dbReference type="GO" id="GO:0005634">
    <property type="term" value="C:nucleus"/>
    <property type="evidence" value="ECO:0007669"/>
    <property type="project" value="UniProtKB-SubCell"/>
</dbReference>
<dbReference type="SMART" id="SM00536">
    <property type="entry name" value="AXH"/>
    <property type="match status" value="1"/>
</dbReference>
<keyword evidence="4" id="KW-0238">DNA-binding</keyword>
<evidence type="ECO:0000256" key="6">
    <source>
        <dbReference type="ARBA" id="ARBA00023242"/>
    </source>
</evidence>